<reference evidence="3 4" key="1">
    <citation type="submission" date="2018-06" db="EMBL/GenBank/DDBJ databases">
        <title>Comparative genomics reveals the genomic features of Rhizophagus irregularis, R. cerebriforme, R. diaphanum and Gigaspora rosea, and their symbiotic lifestyle signature.</title>
        <authorList>
            <person name="Morin E."/>
            <person name="San Clemente H."/>
            <person name="Chen E.C.H."/>
            <person name="De La Providencia I."/>
            <person name="Hainaut M."/>
            <person name="Kuo A."/>
            <person name="Kohler A."/>
            <person name="Murat C."/>
            <person name="Tang N."/>
            <person name="Roy S."/>
            <person name="Loubradou J."/>
            <person name="Henrissat B."/>
            <person name="Grigoriev I.V."/>
            <person name="Corradi N."/>
            <person name="Roux C."/>
            <person name="Martin F.M."/>
        </authorList>
    </citation>
    <scope>NUCLEOTIDE SEQUENCE [LARGE SCALE GENOMIC DNA]</scope>
    <source>
        <strain evidence="3 4">DAOM 194757</strain>
    </source>
</reference>
<feature type="compositionally biased region" description="Basic and acidic residues" evidence="1">
    <location>
        <begin position="1036"/>
        <end position="1067"/>
    </location>
</feature>
<dbReference type="OrthoDB" id="2425088at2759"/>
<dbReference type="STRING" id="44941.A0A397UBP1"/>
<accession>A0A397UBP1</accession>
<keyword evidence="2" id="KW-0472">Membrane</keyword>
<feature type="region of interest" description="Disordered" evidence="1">
    <location>
        <begin position="1036"/>
        <end position="1084"/>
    </location>
</feature>
<feature type="compositionally biased region" description="Basic and acidic residues" evidence="1">
    <location>
        <begin position="1175"/>
        <end position="1189"/>
    </location>
</feature>
<dbReference type="Proteomes" id="UP000266673">
    <property type="component" value="Unassembled WGS sequence"/>
</dbReference>
<feature type="region of interest" description="Disordered" evidence="1">
    <location>
        <begin position="1175"/>
        <end position="1227"/>
    </location>
</feature>
<evidence type="ECO:0000256" key="1">
    <source>
        <dbReference type="SAM" id="MobiDB-lite"/>
    </source>
</evidence>
<protein>
    <submittedName>
        <fullName evidence="3">Uncharacterized protein</fullName>
    </submittedName>
</protein>
<proteinExistence type="predicted"/>
<keyword evidence="2" id="KW-0812">Transmembrane</keyword>
<keyword evidence="2" id="KW-1133">Transmembrane helix</keyword>
<organism evidence="3 4">
    <name type="scientific">Gigaspora rosea</name>
    <dbReference type="NCBI Taxonomy" id="44941"/>
    <lineage>
        <taxon>Eukaryota</taxon>
        <taxon>Fungi</taxon>
        <taxon>Fungi incertae sedis</taxon>
        <taxon>Mucoromycota</taxon>
        <taxon>Glomeromycotina</taxon>
        <taxon>Glomeromycetes</taxon>
        <taxon>Diversisporales</taxon>
        <taxon>Gigasporaceae</taxon>
        <taxon>Gigaspora</taxon>
    </lineage>
</organism>
<feature type="compositionally biased region" description="Basic and acidic residues" evidence="1">
    <location>
        <begin position="1075"/>
        <end position="1084"/>
    </location>
</feature>
<sequence length="1340" mass="153715">MKLFNLSYKLIALCLFLIFFCTLLTLTKSDLTYFNYTETTLNDTDVPNKAPFVINLDTYSDGTTLAQITRWNLQNKNCSKYYGLGAGQAVGLENILRIRVIQLNGTVIEINLDLKLDPMNYCYGIARPVNIYALQKPFILVTYLNATNSSDATTYEDWGIININLYFSTIRFGQSFVGRNDQWDLQNNFILNINNELGFLREAMIGKPGSYSYALQQYSVDNFGNLAMLPNTSILIDDFNKNLLSFRLTRMTTIDGGYAIIYANSTKENTNNPFAIRATVYVYFISYNSTVRDRTFLLYAINDNVTFTGIYCDLVSIGFGQVCTISASISNLNNNGTVNSIPHYLRINFLSSGSVLKVDELSNLPNVPSIAPTGWDTNSMPFGGYILHAGVNDGFYYIYAYDEFNIPTPLVSTLSSTQQSPINNFSTNTFRAFAIMKNNNSCLLPTLDTNNQNTSWSMYIIQLPKVLEYRDHGFGNLQIDQISPNINSSVDLSLKTLSITFFDSIILSTDPTHGYITIYKTSDTINFRQKIPPTPEFCQISSDGKTININVISSTFNEYNESYYVQMDNNFIKNSFYKEPLNGISDGILKLISNDKRNLVVSSNSSGGAVIGLAGFTKEFKDKILSLSHQDRYKYFMNLLNEIADKVPIRRSRLSTNKKFQYMNYGTSDEQIIFSINVDGKSPDSNDTTADSVVSDISNMIAYNRITSFSTGNTSYLDNNYGFRTKNKPEIMLPSKNFWFIQLGINLLTIIVMFLYLVFPSKTEMMENFKEIYNDIKEGSKEFYKKKKKYITEEIGELYKIKNICTTDDDQHSIKANDLVEISVKKDTQSLDYKKLNPDTIKKIAKIGFRKTKTDTFYILKDNFEGSDKLYKIFESKKDDICKIIKSKIKEDIPEILNEFFKNNKKKEYPYTYAEKDIILKEDFVQFITEEPQVSIEINYKGIEFPIKMNDGKTISDTSVIKEIIFKEISGIINITLKVLFNTLLEKFFILSQEKVLATIQEKISEKNKTEEILNEILNTFEKEIKIQKISKKLLKDDNTHEEPSSKPKTSDGQKADKEHEKDDKTNKAPSSEPKASDKQKNNEEISSKIYDILIRIYNIIDKDNDVDEEQKEFEEISENIKNDLLNRIQKRIKINESSEYFSEIFEKISKDEQQTGPKVIQDNSNEDNQQEILNKDNTQETSSDKIDEQQNGSKAIQDTCNENNNFNGDNKQETSNGNNKLAKTNPKITRPINKKITYQIDKIEKIFCDELKKRLHGGASPDLDIQHIIFIIFIVFDSEFLIFANNIAKDYIKIIGYRYLDKNYNVKIEDNMTENDKKNKIEEENDKKNKIEDNIKSSF</sequence>
<feature type="transmembrane region" description="Helical" evidence="2">
    <location>
        <begin position="738"/>
        <end position="759"/>
    </location>
</feature>
<feature type="region of interest" description="Disordered" evidence="1">
    <location>
        <begin position="1316"/>
        <end position="1340"/>
    </location>
</feature>
<dbReference type="EMBL" id="QKWP01001614">
    <property type="protein sequence ID" value="RIB07700.1"/>
    <property type="molecule type" value="Genomic_DNA"/>
</dbReference>
<name>A0A397UBP1_9GLOM</name>
<comment type="caution">
    <text evidence="3">The sequence shown here is derived from an EMBL/GenBank/DDBJ whole genome shotgun (WGS) entry which is preliminary data.</text>
</comment>
<evidence type="ECO:0000313" key="3">
    <source>
        <dbReference type="EMBL" id="RIB07700.1"/>
    </source>
</evidence>
<evidence type="ECO:0000313" key="4">
    <source>
        <dbReference type="Proteomes" id="UP000266673"/>
    </source>
</evidence>
<feature type="compositionally biased region" description="Polar residues" evidence="1">
    <location>
        <begin position="1190"/>
        <end position="1223"/>
    </location>
</feature>
<keyword evidence="4" id="KW-1185">Reference proteome</keyword>
<dbReference type="PANTHER" id="PTHR42264:SF6">
    <property type="entry name" value="TRANSMEMBRANE PROTEIN"/>
    <property type="match status" value="1"/>
</dbReference>
<gene>
    <name evidence="3" type="ORF">C2G38_2213650</name>
</gene>
<evidence type="ECO:0000256" key="2">
    <source>
        <dbReference type="SAM" id="Phobius"/>
    </source>
</evidence>
<dbReference type="PANTHER" id="PTHR42264">
    <property type="entry name" value="EPHRIN_REC_LIKE DOMAIN-CONTAINING PROTEIN"/>
    <property type="match status" value="1"/>
</dbReference>